<gene>
    <name evidence="1" type="ORF">METZ01_LOCUS211321</name>
</gene>
<dbReference type="AlphaFoldDB" id="A0A382F8Q5"/>
<dbReference type="InterPro" id="IPR017850">
    <property type="entry name" value="Alkaline_phosphatase_core_sf"/>
</dbReference>
<dbReference type="EMBL" id="UINC01048206">
    <property type="protein sequence ID" value="SVB58467.1"/>
    <property type="molecule type" value="Genomic_DNA"/>
</dbReference>
<accession>A0A382F8Q5</accession>
<sequence length="90" mass="10596">QDETHTYLYWEFPAYNGQQAVRLGKWKGIRKNIFDGNLIIELYDLESDIQEQNDLAAENKDVVKRIGMIMKREHVPSTLDRFKIVQLGDK</sequence>
<name>A0A382F8Q5_9ZZZZ</name>
<reference evidence="1" key="1">
    <citation type="submission" date="2018-05" db="EMBL/GenBank/DDBJ databases">
        <authorList>
            <person name="Lanie J.A."/>
            <person name="Ng W.-L."/>
            <person name="Kazmierczak K.M."/>
            <person name="Andrzejewski T.M."/>
            <person name="Davidsen T.M."/>
            <person name="Wayne K.J."/>
            <person name="Tettelin H."/>
            <person name="Glass J.I."/>
            <person name="Rusch D."/>
            <person name="Podicherti R."/>
            <person name="Tsui H.-C.T."/>
            <person name="Winkler M.E."/>
        </authorList>
    </citation>
    <scope>NUCLEOTIDE SEQUENCE</scope>
</reference>
<dbReference type="SUPFAM" id="SSF53649">
    <property type="entry name" value="Alkaline phosphatase-like"/>
    <property type="match status" value="1"/>
</dbReference>
<feature type="non-terminal residue" evidence="1">
    <location>
        <position position="1"/>
    </location>
</feature>
<dbReference type="Gene3D" id="3.30.1120.10">
    <property type="match status" value="1"/>
</dbReference>
<evidence type="ECO:0008006" key="2">
    <source>
        <dbReference type="Google" id="ProtNLM"/>
    </source>
</evidence>
<proteinExistence type="predicted"/>
<evidence type="ECO:0000313" key="1">
    <source>
        <dbReference type="EMBL" id="SVB58467.1"/>
    </source>
</evidence>
<organism evidence="1">
    <name type="scientific">marine metagenome</name>
    <dbReference type="NCBI Taxonomy" id="408172"/>
    <lineage>
        <taxon>unclassified sequences</taxon>
        <taxon>metagenomes</taxon>
        <taxon>ecological metagenomes</taxon>
    </lineage>
</organism>
<protein>
    <recommendedName>
        <fullName evidence="2">N-sulphoglucosamine sulphohydrolase C-terminal domain-containing protein</fullName>
    </recommendedName>
</protein>